<evidence type="ECO:0000313" key="2">
    <source>
        <dbReference type="EMBL" id="CAH3020429.1"/>
    </source>
</evidence>
<dbReference type="Proteomes" id="UP001159427">
    <property type="component" value="Unassembled WGS sequence"/>
</dbReference>
<dbReference type="EMBL" id="CALNXI010000147">
    <property type="protein sequence ID" value="CAH3020429.1"/>
    <property type="molecule type" value="Genomic_DNA"/>
</dbReference>
<name>A0ABN8LUY9_9CNID</name>
<keyword evidence="3" id="KW-1185">Reference proteome</keyword>
<feature type="compositionally biased region" description="Acidic residues" evidence="1">
    <location>
        <begin position="90"/>
        <end position="113"/>
    </location>
</feature>
<accession>A0ABN8LUY9</accession>
<evidence type="ECO:0000313" key="3">
    <source>
        <dbReference type="Proteomes" id="UP001159427"/>
    </source>
</evidence>
<feature type="region of interest" description="Disordered" evidence="1">
    <location>
        <begin position="90"/>
        <end position="120"/>
    </location>
</feature>
<evidence type="ECO:0000256" key="1">
    <source>
        <dbReference type="SAM" id="MobiDB-lite"/>
    </source>
</evidence>
<sequence>DFDFYLSLVETSKSLNKEDGDDVDDDDDGDDADADEYVHVDAAGDGASVNIHYANCLGCREVLTKGYSHLDGFQSSGNYCNCDGDYCDVVPEDDDDDEDDTDNVGGDDDYGDAPDDRFLF</sequence>
<proteinExistence type="predicted"/>
<reference evidence="2 3" key="1">
    <citation type="submission" date="2022-05" db="EMBL/GenBank/DDBJ databases">
        <authorList>
            <consortium name="Genoscope - CEA"/>
            <person name="William W."/>
        </authorList>
    </citation>
    <scope>NUCLEOTIDE SEQUENCE [LARGE SCALE GENOMIC DNA]</scope>
</reference>
<comment type="caution">
    <text evidence="2">The sequence shown here is derived from an EMBL/GenBank/DDBJ whole genome shotgun (WGS) entry which is preliminary data.</text>
</comment>
<organism evidence="2 3">
    <name type="scientific">Porites evermanni</name>
    <dbReference type="NCBI Taxonomy" id="104178"/>
    <lineage>
        <taxon>Eukaryota</taxon>
        <taxon>Metazoa</taxon>
        <taxon>Cnidaria</taxon>
        <taxon>Anthozoa</taxon>
        <taxon>Hexacorallia</taxon>
        <taxon>Scleractinia</taxon>
        <taxon>Fungiina</taxon>
        <taxon>Poritidae</taxon>
        <taxon>Porites</taxon>
    </lineage>
</organism>
<protein>
    <submittedName>
        <fullName evidence="2">Uncharacterized protein</fullName>
    </submittedName>
</protein>
<feature type="non-terminal residue" evidence="2">
    <location>
        <position position="1"/>
    </location>
</feature>
<gene>
    <name evidence="2" type="ORF">PEVE_00007090</name>
</gene>